<sequence length="353" mass="41359">MVSTICLTDLPNETLLDIIAYQHDKEPTSLTCKRLNFICGHWFFKKYHLRFRVEKSNSRLSTPLIALDTPKTLLKWNRGAVLTRLAHLRDKAPHVRELIIHNASEKHMDLFPEDIIPILEYTLKMCTKVLSVQFKTESPGKLPMCFWEWFSAIGLQKVNIGRLTPPSGQLKLLDQITAYEGCLYDETRPFLESIDPKEIKLNYYQYYNNTPRISLFKPSNDQFRRLTMLNIKLTYDCRGEQELFDFSAIPQTSIEVIFTLLVEYKMHIPIVWKTFKRSLPKIFVEDINGFDVSRSRTIVAISRPSKQYIIKTGWTPSSSDHMESEKEEQKEQAAMNRYYESRLQKQLKDMGVM</sequence>
<organism evidence="1 2">
    <name type="scientific">Hygrophoropsis aurantiaca</name>
    <dbReference type="NCBI Taxonomy" id="72124"/>
    <lineage>
        <taxon>Eukaryota</taxon>
        <taxon>Fungi</taxon>
        <taxon>Dikarya</taxon>
        <taxon>Basidiomycota</taxon>
        <taxon>Agaricomycotina</taxon>
        <taxon>Agaricomycetes</taxon>
        <taxon>Agaricomycetidae</taxon>
        <taxon>Boletales</taxon>
        <taxon>Coniophorineae</taxon>
        <taxon>Hygrophoropsidaceae</taxon>
        <taxon>Hygrophoropsis</taxon>
    </lineage>
</organism>
<comment type="caution">
    <text evidence="1">The sequence shown here is derived from an EMBL/GenBank/DDBJ whole genome shotgun (WGS) entry which is preliminary data.</text>
</comment>
<evidence type="ECO:0000313" key="1">
    <source>
        <dbReference type="EMBL" id="KAH7904104.1"/>
    </source>
</evidence>
<keyword evidence="2" id="KW-1185">Reference proteome</keyword>
<protein>
    <submittedName>
        <fullName evidence="1">Uncharacterized protein</fullName>
    </submittedName>
</protein>
<accession>A0ACB7ZSH7</accession>
<dbReference type="EMBL" id="MU268607">
    <property type="protein sequence ID" value="KAH7904104.1"/>
    <property type="molecule type" value="Genomic_DNA"/>
</dbReference>
<evidence type="ECO:0000313" key="2">
    <source>
        <dbReference type="Proteomes" id="UP000790377"/>
    </source>
</evidence>
<reference evidence="1" key="1">
    <citation type="journal article" date="2021" name="New Phytol.">
        <title>Evolutionary innovations through gain and loss of genes in the ectomycorrhizal Boletales.</title>
        <authorList>
            <person name="Wu G."/>
            <person name="Miyauchi S."/>
            <person name="Morin E."/>
            <person name="Kuo A."/>
            <person name="Drula E."/>
            <person name="Varga T."/>
            <person name="Kohler A."/>
            <person name="Feng B."/>
            <person name="Cao Y."/>
            <person name="Lipzen A."/>
            <person name="Daum C."/>
            <person name="Hundley H."/>
            <person name="Pangilinan J."/>
            <person name="Johnson J."/>
            <person name="Barry K."/>
            <person name="LaButti K."/>
            <person name="Ng V."/>
            <person name="Ahrendt S."/>
            <person name="Min B."/>
            <person name="Choi I.G."/>
            <person name="Park H."/>
            <person name="Plett J.M."/>
            <person name="Magnuson J."/>
            <person name="Spatafora J.W."/>
            <person name="Nagy L.G."/>
            <person name="Henrissat B."/>
            <person name="Grigoriev I.V."/>
            <person name="Yang Z.L."/>
            <person name="Xu J."/>
            <person name="Martin F.M."/>
        </authorList>
    </citation>
    <scope>NUCLEOTIDE SEQUENCE</scope>
    <source>
        <strain evidence="1">ATCC 28755</strain>
    </source>
</reference>
<proteinExistence type="predicted"/>
<dbReference type="Proteomes" id="UP000790377">
    <property type="component" value="Unassembled WGS sequence"/>
</dbReference>
<gene>
    <name evidence="1" type="ORF">BJ138DRAFT_1167142</name>
</gene>
<name>A0ACB7ZSH7_9AGAM</name>